<feature type="compositionally biased region" description="Low complexity" evidence="1">
    <location>
        <begin position="284"/>
        <end position="308"/>
    </location>
</feature>
<accession>A0A8S0W238</accession>
<evidence type="ECO:0000313" key="3">
    <source>
        <dbReference type="Proteomes" id="UP000467700"/>
    </source>
</evidence>
<feature type="compositionally biased region" description="Polar residues" evidence="1">
    <location>
        <begin position="313"/>
        <end position="324"/>
    </location>
</feature>
<reference evidence="2 3" key="1">
    <citation type="submission" date="2020-01" db="EMBL/GenBank/DDBJ databases">
        <authorList>
            <person name="Gupta K D."/>
        </authorList>
    </citation>
    <scope>NUCLEOTIDE SEQUENCE [LARGE SCALE GENOMIC DNA]</scope>
</reference>
<keyword evidence="3" id="KW-1185">Reference proteome</keyword>
<sequence>MITFINTIICQTNIQYFCSTMPESMNKSLSAESFEALLDALGLSDEDSTTVTVKPIPSYIPSDMISPPRPITPFSTVDYSIADEARYSLYGQDYLSDFDIWADIEDEDSDGDFAEDALPSRPGSSFESFEVISDPAYSLAHPGPFPLSPNPDLSPLYQTTFPPASLTLQCNTILSPPPSKRPPATPSVISMSSSTPVSTVSPTATRASAPSSMPTSPASCSSCCGDDHSDAIQIKAALNASIIMLRVPRAITFAELKLRLYDKFVGQESIHLSHAFSVVNVLPPASSTSTSTSTSPSSSAQSSPRTSPIDGSPPTSVSLSGRTTPGLNVKRPLWLERSPVRRPRGISFAERTEMRFIDREADWRKIVALDCEDGNKIALRILDTPP</sequence>
<proteinExistence type="predicted"/>
<evidence type="ECO:0000256" key="1">
    <source>
        <dbReference type="SAM" id="MobiDB-lite"/>
    </source>
</evidence>
<dbReference type="AlphaFoldDB" id="A0A8S0W238"/>
<gene>
    <name evidence="2" type="ORF">AAE3_LOCUS9317</name>
</gene>
<dbReference type="OrthoDB" id="3011459at2759"/>
<feature type="compositionally biased region" description="Pro residues" evidence="1">
    <location>
        <begin position="175"/>
        <end position="185"/>
    </location>
</feature>
<name>A0A8S0W238_CYCAE</name>
<dbReference type="EMBL" id="CACVBS010000057">
    <property type="protein sequence ID" value="CAA7267045.1"/>
    <property type="molecule type" value="Genomic_DNA"/>
</dbReference>
<organism evidence="2 3">
    <name type="scientific">Cyclocybe aegerita</name>
    <name type="common">Black poplar mushroom</name>
    <name type="synonym">Agrocybe aegerita</name>
    <dbReference type="NCBI Taxonomy" id="1973307"/>
    <lineage>
        <taxon>Eukaryota</taxon>
        <taxon>Fungi</taxon>
        <taxon>Dikarya</taxon>
        <taxon>Basidiomycota</taxon>
        <taxon>Agaricomycotina</taxon>
        <taxon>Agaricomycetes</taxon>
        <taxon>Agaricomycetidae</taxon>
        <taxon>Agaricales</taxon>
        <taxon>Agaricineae</taxon>
        <taxon>Bolbitiaceae</taxon>
        <taxon>Cyclocybe</taxon>
    </lineage>
</organism>
<dbReference type="Proteomes" id="UP000467700">
    <property type="component" value="Unassembled WGS sequence"/>
</dbReference>
<protein>
    <submittedName>
        <fullName evidence="2">Uncharacterized protein</fullName>
    </submittedName>
</protein>
<feature type="region of interest" description="Disordered" evidence="1">
    <location>
        <begin position="172"/>
        <end position="218"/>
    </location>
</feature>
<feature type="compositionally biased region" description="Low complexity" evidence="1">
    <location>
        <begin position="186"/>
        <end position="218"/>
    </location>
</feature>
<evidence type="ECO:0000313" key="2">
    <source>
        <dbReference type="EMBL" id="CAA7267045.1"/>
    </source>
</evidence>
<feature type="region of interest" description="Disordered" evidence="1">
    <location>
        <begin position="284"/>
        <end position="324"/>
    </location>
</feature>
<comment type="caution">
    <text evidence="2">The sequence shown here is derived from an EMBL/GenBank/DDBJ whole genome shotgun (WGS) entry which is preliminary data.</text>
</comment>